<accession>A0A167S0S1</accession>
<protein>
    <submittedName>
        <fullName evidence="3">Uncharacterized protein</fullName>
    </submittedName>
</protein>
<feature type="compositionally biased region" description="Low complexity" evidence="2">
    <location>
        <begin position="65"/>
        <end position="74"/>
    </location>
</feature>
<sequence length="419" mass="43714">MVSDNEMKEAADDDQDGTGSCSALENNASSMATTRVGTPADTWLARLFRPLRDMLLGTDSSAAAPALSPTPLDPFGTPIPQPSLSPPPPPPPSTIPTPQQQAANTTAAACDALRQAVRRADNTAALVVAAVGSITIQTRHRPVYGGLLWDADAVRLTAQTVQLAVTLTHTVVDFVIAVHVDAAAAGVLPPPAVAAAPRQTTAVGLVQAVLHNFETDYYQLRKTSYSVPSYQLWCTVDRLLGHLRHFREGMGRVRRRAAKATAPKGSVAGAQRSEQQQQEKEGEKTGATSVAAAAARVQAVAAVATEAANIVEKVAKALRGAVKMVALHAKEVSQQQRRGPLQTLPTTPATAPWESVMAGDPAGAGAATLGTARRDAQRAVARAVAASRHFKAAAEEAKARARRAKEQAAAAVAMEATAV</sequence>
<keyword evidence="1" id="KW-0175">Coiled coil</keyword>
<keyword evidence="4" id="KW-1185">Reference proteome</keyword>
<proteinExistence type="predicted"/>
<gene>
    <name evidence="3" type="ORF">SPI_06321</name>
</gene>
<feature type="region of interest" description="Disordered" evidence="2">
    <location>
        <begin position="1"/>
        <end position="36"/>
    </location>
</feature>
<dbReference type="AlphaFoldDB" id="A0A167S0S1"/>
<feature type="compositionally biased region" description="Polar residues" evidence="2">
    <location>
        <begin position="17"/>
        <end position="36"/>
    </location>
</feature>
<reference evidence="3 4" key="1">
    <citation type="journal article" date="2016" name="Genome Biol. Evol.">
        <title>Divergent and convergent evolution of fungal pathogenicity.</title>
        <authorList>
            <person name="Shang Y."/>
            <person name="Xiao G."/>
            <person name="Zheng P."/>
            <person name="Cen K."/>
            <person name="Zhan S."/>
            <person name="Wang C."/>
        </authorList>
    </citation>
    <scope>NUCLEOTIDE SEQUENCE [LARGE SCALE GENOMIC DNA]</scope>
    <source>
        <strain evidence="3 4">RCEF 264</strain>
    </source>
</reference>
<comment type="caution">
    <text evidence="3">The sequence shown here is derived from an EMBL/GenBank/DDBJ whole genome shotgun (WGS) entry which is preliminary data.</text>
</comment>
<evidence type="ECO:0000313" key="4">
    <source>
        <dbReference type="Proteomes" id="UP000076874"/>
    </source>
</evidence>
<evidence type="ECO:0000256" key="1">
    <source>
        <dbReference type="SAM" id="Coils"/>
    </source>
</evidence>
<evidence type="ECO:0000313" key="3">
    <source>
        <dbReference type="EMBL" id="OAA59119.1"/>
    </source>
</evidence>
<dbReference type="Proteomes" id="UP000076874">
    <property type="component" value="Unassembled WGS sequence"/>
</dbReference>
<feature type="region of interest" description="Disordered" evidence="2">
    <location>
        <begin position="65"/>
        <end position="105"/>
    </location>
</feature>
<feature type="compositionally biased region" description="Pro residues" evidence="2">
    <location>
        <begin position="77"/>
        <end position="95"/>
    </location>
</feature>
<feature type="coiled-coil region" evidence="1">
    <location>
        <begin position="387"/>
        <end position="414"/>
    </location>
</feature>
<feature type="compositionally biased region" description="Low complexity" evidence="2">
    <location>
        <begin position="96"/>
        <end position="105"/>
    </location>
</feature>
<name>A0A167S0S1_9HYPO</name>
<feature type="compositionally biased region" description="Basic and acidic residues" evidence="2">
    <location>
        <begin position="1"/>
        <end position="10"/>
    </location>
</feature>
<dbReference type="EMBL" id="AZHD01000011">
    <property type="protein sequence ID" value="OAA59119.1"/>
    <property type="molecule type" value="Genomic_DNA"/>
</dbReference>
<organism evidence="3 4">
    <name type="scientific">Niveomyces insectorum RCEF 264</name>
    <dbReference type="NCBI Taxonomy" id="1081102"/>
    <lineage>
        <taxon>Eukaryota</taxon>
        <taxon>Fungi</taxon>
        <taxon>Dikarya</taxon>
        <taxon>Ascomycota</taxon>
        <taxon>Pezizomycotina</taxon>
        <taxon>Sordariomycetes</taxon>
        <taxon>Hypocreomycetidae</taxon>
        <taxon>Hypocreales</taxon>
        <taxon>Cordycipitaceae</taxon>
        <taxon>Niveomyces</taxon>
    </lineage>
</organism>
<evidence type="ECO:0000256" key="2">
    <source>
        <dbReference type="SAM" id="MobiDB-lite"/>
    </source>
</evidence>
<feature type="region of interest" description="Disordered" evidence="2">
    <location>
        <begin position="254"/>
        <end position="287"/>
    </location>
</feature>